<dbReference type="HOGENOM" id="CLU_042529_6_1_11"/>
<dbReference type="InterPro" id="IPR013766">
    <property type="entry name" value="Thioredoxin_domain"/>
</dbReference>
<comment type="subcellular location">
    <subcellularLocation>
        <location evidence="1">Cell envelope</location>
    </subcellularLocation>
</comment>
<dbReference type="InterPro" id="IPR050553">
    <property type="entry name" value="Thioredoxin_ResA/DsbE_sf"/>
</dbReference>
<evidence type="ECO:0000256" key="2">
    <source>
        <dbReference type="ARBA" id="ARBA00022748"/>
    </source>
</evidence>
<keyword evidence="4" id="KW-1015">Disulfide bond</keyword>
<protein>
    <submittedName>
        <fullName evidence="7">Putative thiol-disulfide oxidoreductase</fullName>
        <ecNumber evidence="7">1.8.-.-</ecNumber>
    </submittedName>
</protein>
<dbReference type="EMBL" id="AP011116">
    <property type="protein sequence ID" value="BAH55794.1"/>
    <property type="molecule type" value="Genomic_DNA"/>
</dbReference>
<dbReference type="PANTHER" id="PTHR42852:SF6">
    <property type="entry name" value="THIOL:DISULFIDE INTERCHANGE PROTEIN DSBE"/>
    <property type="match status" value="1"/>
</dbReference>
<organism evidence="7 8">
    <name type="scientific">Rhodococcus opacus (strain B4)</name>
    <dbReference type="NCBI Taxonomy" id="632772"/>
    <lineage>
        <taxon>Bacteria</taxon>
        <taxon>Bacillati</taxon>
        <taxon>Actinomycetota</taxon>
        <taxon>Actinomycetes</taxon>
        <taxon>Mycobacteriales</taxon>
        <taxon>Nocardiaceae</taxon>
        <taxon>Rhodococcus</taxon>
    </lineage>
</organism>
<dbReference type="KEGG" id="rop:ROP_pROB01-02950"/>
<keyword evidence="3" id="KW-0735">Signal-anchor</keyword>
<keyword evidence="7" id="KW-0614">Plasmid</keyword>
<evidence type="ECO:0000313" key="7">
    <source>
        <dbReference type="EMBL" id="BAH55794.1"/>
    </source>
</evidence>
<sequence length="216" mass="22145">MRTGSRWLVFFLAAVVALIAAIWPRSEESDVPEARVTAGAGAVSVAGAGAPQGAAELSRVAAEAELRPCPTPLPSQPVGMVLSGVSARCLGAAQAVDLGAALSGAPTVVNMWASWCGPCREQIPVLESYANQPDSLPVAGINVQDDPVAALKLLTELDAHYPSFGGAEAAMQALAAPPVLPLSFVVQRDGSVDRIVTPSVFADPAEVRSAVGELIR</sequence>
<feature type="domain" description="Thioredoxin" evidence="6">
    <location>
        <begin position="46"/>
        <end position="216"/>
    </location>
</feature>
<dbReference type="PROSITE" id="PS00194">
    <property type="entry name" value="THIOREDOXIN_1"/>
    <property type="match status" value="1"/>
</dbReference>
<dbReference type="EC" id="1.8.-.-" evidence="7"/>
<keyword evidence="3" id="KW-0812">Transmembrane</keyword>
<dbReference type="Proteomes" id="UP000002212">
    <property type="component" value="Plasmid pROB01"/>
</dbReference>
<keyword evidence="2" id="KW-0201">Cytochrome c-type biogenesis</keyword>
<keyword evidence="7" id="KW-0560">Oxidoreductase</keyword>
<dbReference type="InterPro" id="IPR017937">
    <property type="entry name" value="Thioredoxin_CS"/>
</dbReference>
<dbReference type="Pfam" id="PF08534">
    <property type="entry name" value="Redoxin"/>
    <property type="match status" value="1"/>
</dbReference>
<geneLocation type="plasmid" evidence="7 8">
    <name>pROB01</name>
</geneLocation>
<dbReference type="CDD" id="cd02966">
    <property type="entry name" value="TlpA_like_family"/>
    <property type="match status" value="1"/>
</dbReference>
<evidence type="ECO:0000256" key="1">
    <source>
        <dbReference type="ARBA" id="ARBA00004196"/>
    </source>
</evidence>
<accession>C1BD50</accession>
<dbReference type="Gene3D" id="3.40.30.10">
    <property type="entry name" value="Glutaredoxin"/>
    <property type="match status" value="1"/>
</dbReference>
<dbReference type="PANTHER" id="PTHR42852">
    <property type="entry name" value="THIOL:DISULFIDE INTERCHANGE PROTEIN DSBE"/>
    <property type="match status" value="1"/>
</dbReference>
<evidence type="ECO:0000256" key="3">
    <source>
        <dbReference type="ARBA" id="ARBA00022968"/>
    </source>
</evidence>
<gene>
    <name evidence="7" type="ordered locus">ROP_pROB01-02950</name>
</gene>
<dbReference type="AlphaFoldDB" id="C1BD50"/>
<dbReference type="PROSITE" id="PS51352">
    <property type="entry name" value="THIOREDOXIN_2"/>
    <property type="match status" value="1"/>
</dbReference>
<dbReference type="GO" id="GO:0017004">
    <property type="term" value="P:cytochrome complex assembly"/>
    <property type="evidence" value="ECO:0007669"/>
    <property type="project" value="UniProtKB-KW"/>
</dbReference>
<dbReference type="RefSeq" id="WP_007296011.1">
    <property type="nucleotide sequence ID" value="NC_012520.1"/>
</dbReference>
<dbReference type="InterPro" id="IPR013740">
    <property type="entry name" value="Redoxin"/>
</dbReference>
<proteinExistence type="predicted"/>
<dbReference type="PATRIC" id="fig|632772.20.peg.8029"/>
<evidence type="ECO:0000259" key="6">
    <source>
        <dbReference type="PROSITE" id="PS51352"/>
    </source>
</evidence>
<dbReference type="GO" id="GO:0016491">
    <property type="term" value="F:oxidoreductase activity"/>
    <property type="evidence" value="ECO:0007669"/>
    <property type="project" value="UniProtKB-KW"/>
</dbReference>
<dbReference type="SUPFAM" id="SSF52833">
    <property type="entry name" value="Thioredoxin-like"/>
    <property type="match status" value="1"/>
</dbReference>
<dbReference type="OrthoDB" id="9796554at2"/>
<evidence type="ECO:0000256" key="5">
    <source>
        <dbReference type="ARBA" id="ARBA00023284"/>
    </source>
</evidence>
<evidence type="ECO:0000313" key="8">
    <source>
        <dbReference type="Proteomes" id="UP000002212"/>
    </source>
</evidence>
<dbReference type="InterPro" id="IPR036249">
    <property type="entry name" value="Thioredoxin-like_sf"/>
</dbReference>
<keyword evidence="5" id="KW-0676">Redox-active center</keyword>
<name>C1BD50_RHOOB</name>
<evidence type="ECO:0000256" key="4">
    <source>
        <dbReference type="ARBA" id="ARBA00023157"/>
    </source>
</evidence>
<reference evidence="7 8" key="1">
    <citation type="submission" date="2009-03" db="EMBL/GenBank/DDBJ databases">
        <title>Comparison of the complete genome sequences of Rhodococcus erythropolis PR4 and Rhodococcus opacus B4.</title>
        <authorList>
            <person name="Takarada H."/>
            <person name="Sekine M."/>
            <person name="Hosoyama A."/>
            <person name="Yamada R."/>
            <person name="Fujisawa T."/>
            <person name="Omata S."/>
            <person name="Shimizu A."/>
            <person name="Tsukatani N."/>
            <person name="Tanikawa S."/>
            <person name="Fujita N."/>
            <person name="Harayama S."/>
        </authorList>
    </citation>
    <scope>NUCLEOTIDE SEQUENCE [LARGE SCALE GENOMIC DNA]</scope>
    <source>
        <strain evidence="7 8">B4</strain>
        <plasmid evidence="7 8">pROB01</plasmid>
    </source>
</reference>
<dbReference type="GO" id="GO:0030313">
    <property type="term" value="C:cell envelope"/>
    <property type="evidence" value="ECO:0007669"/>
    <property type="project" value="UniProtKB-SubCell"/>
</dbReference>